<comment type="subcellular location">
    <subcellularLocation>
        <location evidence="1">Cell membrane</location>
        <topology evidence="1">Multi-pass membrane protein</topology>
    </subcellularLocation>
</comment>
<feature type="transmembrane region" description="Helical" evidence="8">
    <location>
        <begin position="30"/>
        <end position="61"/>
    </location>
</feature>
<name>A0A0F5YLU4_9CYAN</name>
<evidence type="ECO:0000256" key="1">
    <source>
        <dbReference type="ARBA" id="ARBA00004651"/>
    </source>
</evidence>
<evidence type="ECO:0000256" key="5">
    <source>
        <dbReference type="ARBA" id="ARBA00022840"/>
    </source>
</evidence>
<dbReference type="OrthoDB" id="9810134at2"/>
<dbReference type="EMBL" id="LATL02000143">
    <property type="protein sequence ID" value="KKD39140.1"/>
    <property type="molecule type" value="Genomic_DNA"/>
</dbReference>
<feature type="transmembrane region" description="Helical" evidence="8">
    <location>
        <begin position="347"/>
        <end position="367"/>
    </location>
</feature>
<evidence type="ECO:0000256" key="3">
    <source>
        <dbReference type="ARBA" id="ARBA00022692"/>
    </source>
</evidence>
<keyword evidence="7 8" id="KW-0472">Membrane</keyword>
<protein>
    <submittedName>
        <fullName evidence="11">ABC transporter ATP-binding protein</fullName>
    </submittedName>
</protein>
<dbReference type="PROSITE" id="PS50893">
    <property type="entry name" value="ABC_TRANSPORTER_2"/>
    <property type="match status" value="1"/>
</dbReference>
<dbReference type="Pfam" id="PF06472">
    <property type="entry name" value="ABC_membrane_2"/>
    <property type="match status" value="1"/>
</dbReference>
<evidence type="ECO:0000256" key="6">
    <source>
        <dbReference type="ARBA" id="ARBA00022989"/>
    </source>
</evidence>
<feature type="transmembrane region" description="Helical" evidence="8">
    <location>
        <begin position="230"/>
        <end position="253"/>
    </location>
</feature>
<dbReference type="GO" id="GO:0005886">
    <property type="term" value="C:plasma membrane"/>
    <property type="evidence" value="ECO:0007669"/>
    <property type="project" value="UniProtKB-SubCell"/>
</dbReference>
<dbReference type="GO" id="GO:0140359">
    <property type="term" value="F:ABC-type transporter activity"/>
    <property type="evidence" value="ECO:0007669"/>
    <property type="project" value="InterPro"/>
</dbReference>
<dbReference type="SMART" id="SM00382">
    <property type="entry name" value="AAA"/>
    <property type="match status" value="1"/>
</dbReference>
<dbReference type="PANTHER" id="PTHR11384:SF59">
    <property type="entry name" value="LYSOSOMAL COBALAMIN TRANSPORTER ABCD4"/>
    <property type="match status" value="1"/>
</dbReference>
<dbReference type="SUPFAM" id="SSF52540">
    <property type="entry name" value="P-loop containing nucleoside triphosphate hydrolases"/>
    <property type="match status" value="1"/>
</dbReference>
<dbReference type="InterPro" id="IPR036640">
    <property type="entry name" value="ABC1_TM_sf"/>
</dbReference>
<keyword evidence="5 11" id="KW-0067">ATP-binding</keyword>
<dbReference type="InterPro" id="IPR050835">
    <property type="entry name" value="ABC_transporter_sub-D"/>
</dbReference>
<dbReference type="PANTHER" id="PTHR11384">
    <property type="entry name" value="ATP-BINDING CASSETTE, SUB-FAMILY D MEMBER"/>
    <property type="match status" value="1"/>
</dbReference>
<dbReference type="Pfam" id="PF00005">
    <property type="entry name" value="ABC_tran"/>
    <property type="match status" value="1"/>
</dbReference>
<accession>A0A0F5YLU4</accession>
<evidence type="ECO:0000259" key="9">
    <source>
        <dbReference type="PROSITE" id="PS50893"/>
    </source>
</evidence>
<organism evidence="11 12">
    <name type="scientific">Limnoraphis robusta CS-951</name>
    <dbReference type="NCBI Taxonomy" id="1637645"/>
    <lineage>
        <taxon>Bacteria</taxon>
        <taxon>Bacillati</taxon>
        <taxon>Cyanobacteriota</taxon>
        <taxon>Cyanophyceae</taxon>
        <taxon>Oscillatoriophycideae</taxon>
        <taxon>Oscillatoriales</taxon>
        <taxon>Sirenicapillariaceae</taxon>
        <taxon>Limnoraphis</taxon>
    </lineage>
</organism>
<dbReference type="GO" id="GO:0005524">
    <property type="term" value="F:ATP binding"/>
    <property type="evidence" value="ECO:0007669"/>
    <property type="project" value="UniProtKB-KW"/>
</dbReference>
<feature type="domain" description="ABC transmembrane type-1" evidence="10">
    <location>
        <begin position="118"/>
        <end position="400"/>
    </location>
</feature>
<dbReference type="Gene3D" id="1.20.1560.10">
    <property type="entry name" value="ABC transporter type 1, transmembrane domain"/>
    <property type="match status" value="1"/>
</dbReference>
<dbReference type="InterPro" id="IPR027417">
    <property type="entry name" value="P-loop_NTPase"/>
</dbReference>
<sequence>MNRFDSQLWKRFLAIAQPFFYPLEPGSSKVFLGLLLLLLVFIFAAVFVLVAGVTLGSQYLFPEFFNSIAPGLLETITGLIQSPWIVVFGLMLILPVIAAFSYKENLQSRWQPWAVLGILLLLSVSVSGLNVIISYVSNFFTTALAEKNESEFWRFLFVYAGVFIVGIPIVALYGYTRDRLGNYWRKWLTNKFLDNYFDNRAYYKLESDREIDNPDQRITEDIRSFTRTSLVFLLVLLNSVIDIISFSGILWTISKKLSLFLLVYAVFGTVITIWIGRRLIPLNFNQLRREADFRYGLVHVRDNAESIAFYQGEQQESLQIKQRFLKAFENFNLLIGWQRNVDYFTTGYRYIVIILPSLIMAPIYFAGQIKFGDITQANFAFSQVLSAFSIIVSQIEALSAFAAGINRLATFSEALHPENTVPKPGEPRIDLTIDSPLALEHITLNTPNYQKTLVTDLSLVLQPGQGLLIMGNSGAGKSSLLRAIAGLWRSGTGQLVRPDLQEMLFLPQKPYMILGSLREQLLYPYTDRGVDEQKLIQVLELVNLGHLAEQVNSFDVELDWGNVLSLGEQQRLAFARLLLSQPRYAILDEATSALDLKNEERLYQKLQETQTTYVSVGHRMSLLKYHHQVLELLEDRKWRLVSVEDYRADMSILN</sequence>
<dbReference type="InterPro" id="IPR011527">
    <property type="entry name" value="ABC1_TM_dom"/>
</dbReference>
<feature type="domain" description="ABC transporter" evidence="9">
    <location>
        <begin position="437"/>
        <end position="652"/>
    </location>
</feature>
<dbReference type="Proteomes" id="UP000033607">
    <property type="component" value="Unassembled WGS sequence"/>
</dbReference>
<dbReference type="Gene3D" id="3.40.50.300">
    <property type="entry name" value="P-loop containing nucleotide triphosphate hydrolases"/>
    <property type="match status" value="1"/>
</dbReference>
<dbReference type="InterPro" id="IPR003439">
    <property type="entry name" value="ABC_transporter-like_ATP-bd"/>
</dbReference>
<evidence type="ECO:0000256" key="7">
    <source>
        <dbReference type="ARBA" id="ARBA00023136"/>
    </source>
</evidence>
<dbReference type="AlphaFoldDB" id="A0A0F5YLU4"/>
<dbReference type="InterPro" id="IPR003593">
    <property type="entry name" value="AAA+_ATPase"/>
</dbReference>
<evidence type="ECO:0000256" key="2">
    <source>
        <dbReference type="ARBA" id="ARBA00022448"/>
    </source>
</evidence>
<dbReference type="PROSITE" id="PS50929">
    <property type="entry name" value="ABC_TM1F"/>
    <property type="match status" value="1"/>
</dbReference>
<evidence type="ECO:0000256" key="4">
    <source>
        <dbReference type="ARBA" id="ARBA00022741"/>
    </source>
</evidence>
<dbReference type="GO" id="GO:0016887">
    <property type="term" value="F:ATP hydrolysis activity"/>
    <property type="evidence" value="ECO:0007669"/>
    <property type="project" value="InterPro"/>
</dbReference>
<evidence type="ECO:0000313" key="11">
    <source>
        <dbReference type="EMBL" id="KKD39140.1"/>
    </source>
</evidence>
<evidence type="ECO:0000313" key="12">
    <source>
        <dbReference type="Proteomes" id="UP000033607"/>
    </source>
</evidence>
<dbReference type="RefSeq" id="WP_046277425.1">
    <property type="nucleotide sequence ID" value="NZ_LATL02000143.1"/>
</dbReference>
<reference evidence="11 12" key="1">
    <citation type="submission" date="2015-06" db="EMBL/GenBank/DDBJ databases">
        <title>Draft genome assembly of filamentous brackish cyanobacterium Limnoraphis robusta strain CS-951.</title>
        <authorList>
            <person name="Willis A."/>
            <person name="Parks M."/>
            <person name="Burford M.A."/>
        </authorList>
    </citation>
    <scope>NUCLEOTIDE SEQUENCE [LARGE SCALE GENOMIC DNA]</scope>
    <source>
        <strain evidence="11 12">CS-951</strain>
    </source>
</reference>
<dbReference type="InterPro" id="IPR017871">
    <property type="entry name" value="ABC_transporter-like_CS"/>
</dbReference>
<comment type="caution">
    <text evidence="11">The sequence shown here is derived from an EMBL/GenBank/DDBJ whole genome shotgun (WGS) entry which is preliminary data.</text>
</comment>
<keyword evidence="2" id="KW-0813">Transport</keyword>
<evidence type="ECO:0000259" key="10">
    <source>
        <dbReference type="PROSITE" id="PS50929"/>
    </source>
</evidence>
<dbReference type="SUPFAM" id="SSF90123">
    <property type="entry name" value="ABC transporter transmembrane region"/>
    <property type="match status" value="1"/>
</dbReference>
<keyword evidence="4" id="KW-0547">Nucleotide-binding</keyword>
<evidence type="ECO:0000256" key="8">
    <source>
        <dbReference type="SAM" id="Phobius"/>
    </source>
</evidence>
<gene>
    <name evidence="11" type="ORF">WN50_05100</name>
</gene>
<dbReference type="CDD" id="cd03223">
    <property type="entry name" value="ABCD_peroxisomal_ALDP"/>
    <property type="match status" value="1"/>
</dbReference>
<feature type="transmembrane region" description="Helical" evidence="8">
    <location>
        <begin position="81"/>
        <end position="102"/>
    </location>
</feature>
<keyword evidence="3 8" id="KW-0812">Transmembrane</keyword>
<feature type="transmembrane region" description="Helical" evidence="8">
    <location>
        <begin position="114"/>
        <end position="136"/>
    </location>
</feature>
<feature type="transmembrane region" description="Helical" evidence="8">
    <location>
        <begin position="156"/>
        <end position="176"/>
    </location>
</feature>
<proteinExistence type="predicted"/>
<dbReference type="PATRIC" id="fig|1637645.4.peg.2907"/>
<dbReference type="PROSITE" id="PS00211">
    <property type="entry name" value="ABC_TRANSPORTER_1"/>
    <property type="match status" value="1"/>
</dbReference>
<feature type="transmembrane region" description="Helical" evidence="8">
    <location>
        <begin position="259"/>
        <end position="280"/>
    </location>
</feature>
<keyword evidence="6 8" id="KW-1133">Transmembrane helix</keyword>